<evidence type="ECO:0000256" key="1">
    <source>
        <dbReference type="SAM" id="Coils"/>
    </source>
</evidence>
<proteinExistence type="predicted"/>
<keyword evidence="1" id="KW-0175">Coiled coil</keyword>
<dbReference type="Proteomes" id="UP000618733">
    <property type="component" value="Unassembled WGS sequence"/>
</dbReference>
<feature type="coiled-coil region" evidence="1">
    <location>
        <begin position="56"/>
        <end position="83"/>
    </location>
</feature>
<dbReference type="EMBL" id="JAEHOI010000001">
    <property type="protein sequence ID" value="MBK0420705.1"/>
    <property type="molecule type" value="Genomic_DNA"/>
</dbReference>
<reference evidence="2" key="1">
    <citation type="submission" date="2020-12" db="EMBL/GenBank/DDBJ databases">
        <title>Leucobacter sp. CAS2, isolated from Chromium sludge.</title>
        <authorList>
            <person name="Xu Z."/>
        </authorList>
    </citation>
    <scope>NUCLEOTIDE SEQUENCE</scope>
    <source>
        <strain evidence="2">CSA2</strain>
    </source>
</reference>
<dbReference type="RefSeq" id="WP_200130909.1">
    <property type="nucleotide sequence ID" value="NZ_JAEHOI010000001.1"/>
</dbReference>
<evidence type="ECO:0000313" key="3">
    <source>
        <dbReference type="Proteomes" id="UP000618733"/>
    </source>
</evidence>
<comment type="caution">
    <text evidence="2">The sequence shown here is derived from an EMBL/GenBank/DDBJ whole genome shotgun (WGS) entry which is preliminary data.</text>
</comment>
<name>A0A934Q9L5_9MICO</name>
<organism evidence="2 3">
    <name type="scientific">Leucobacter edaphi</name>
    <dbReference type="NCBI Taxonomy" id="2796472"/>
    <lineage>
        <taxon>Bacteria</taxon>
        <taxon>Bacillati</taxon>
        <taxon>Actinomycetota</taxon>
        <taxon>Actinomycetes</taxon>
        <taxon>Micrococcales</taxon>
        <taxon>Microbacteriaceae</taxon>
        <taxon>Leucobacter</taxon>
    </lineage>
</organism>
<accession>A0A934Q9L5</accession>
<protein>
    <submittedName>
        <fullName evidence="2">Uncharacterized protein</fullName>
    </submittedName>
</protein>
<sequence>MSSVTKRRLPDDDGWWSVLGLRAMPGSATGGQAERVLREHPPIGFTSKGDGGPLSLEQVAALIEAAAQEREQQRELAAIERREADLAEFEAAFEQPNAADVVERGRWSGITRGEATAWCWNLFQYEPHGFVHPGSQVRAEALATLRSGVLPEVFGYPERARELIEKGMTARGYRQLREELGSPMFDPSKVRRS</sequence>
<evidence type="ECO:0000313" key="2">
    <source>
        <dbReference type="EMBL" id="MBK0420705.1"/>
    </source>
</evidence>
<gene>
    <name evidence="2" type="ORF">JD292_01240</name>
</gene>
<keyword evidence="3" id="KW-1185">Reference proteome</keyword>
<dbReference type="AlphaFoldDB" id="A0A934Q9L5"/>